<proteinExistence type="predicted"/>
<feature type="compositionally biased region" description="Polar residues" evidence="1">
    <location>
        <begin position="127"/>
        <end position="149"/>
    </location>
</feature>
<evidence type="ECO:0000313" key="2">
    <source>
        <dbReference type="EMBL" id="MCQ8775049.1"/>
    </source>
</evidence>
<reference evidence="2" key="1">
    <citation type="submission" date="2022-06" db="EMBL/GenBank/DDBJ databases">
        <title>WGS of actinobacteria.</title>
        <authorList>
            <person name="Thawai C."/>
        </authorList>
    </citation>
    <scope>NUCLEOTIDE SEQUENCE</scope>
    <source>
        <strain evidence="2">AA8</strain>
    </source>
</reference>
<feature type="region of interest" description="Disordered" evidence="1">
    <location>
        <begin position="120"/>
        <end position="149"/>
    </location>
</feature>
<name>A0A9X2RRC5_9ACTN</name>
<gene>
    <name evidence="2" type="ORF">NQU55_35640</name>
</gene>
<accession>A0A9X2RRC5</accession>
<sequence length="149" mass="16005">MPDAPAGDGPEAFAHWEGGIALGHAPADLTDAETLAALEGAGYDTETRRTHAMAVRAFALDGDRQQLEAYRAALDVPEQGDHYGREAVVTGRALVEQLRLARWRMGTLYLKIAPARLSDRAAPAHWQQPSAKTRAATRQQSASSCAGTR</sequence>
<evidence type="ECO:0000313" key="3">
    <source>
        <dbReference type="Proteomes" id="UP001142374"/>
    </source>
</evidence>
<keyword evidence="3" id="KW-1185">Reference proteome</keyword>
<comment type="caution">
    <text evidence="2">The sequence shown here is derived from an EMBL/GenBank/DDBJ whole genome shotgun (WGS) entry which is preliminary data.</text>
</comment>
<dbReference type="EMBL" id="JANIID010000065">
    <property type="protein sequence ID" value="MCQ8775049.1"/>
    <property type="molecule type" value="Genomic_DNA"/>
</dbReference>
<dbReference type="AlphaFoldDB" id="A0A9X2RRC5"/>
<organism evidence="2 3">
    <name type="scientific">Streptomyces telluris</name>
    <dbReference type="NCBI Taxonomy" id="2720021"/>
    <lineage>
        <taxon>Bacteria</taxon>
        <taxon>Bacillati</taxon>
        <taxon>Actinomycetota</taxon>
        <taxon>Actinomycetes</taxon>
        <taxon>Kitasatosporales</taxon>
        <taxon>Streptomycetaceae</taxon>
        <taxon>Streptomyces</taxon>
    </lineage>
</organism>
<protein>
    <submittedName>
        <fullName evidence="2">Uncharacterized protein</fullName>
    </submittedName>
</protein>
<dbReference type="RefSeq" id="WP_168096646.1">
    <property type="nucleotide sequence ID" value="NZ_JAATER010000740.1"/>
</dbReference>
<evidence type="ECO:0000256" key="1">
    <source>
        <dbReference type="SAM" id="MobiDB-lite"/>
    </source>
</evidence>
<dbReference type="Proteomes" id="UP001142374">
    <property type="component" value="Unassembled WGS sequence"/>
</dbReference>